<feature type="chain" id="PRO_5017009955" evidence="2">
    <location>
        <begin position="21"/>
        <end position="120"/>
    </location>
</feature>
<keyword evidence="2" id="KW-0732">Signal</keyword>
<keyword evidence="4" id="KW-1185">Reference proteome</keyword>
<evidence type="ECO:0000256" key="1">
    <source>
        <dbReference type="SAM" id="MobiDB-lite"/>
    </source>
</evidence>
<feature type="compositionally biased region" description="Basic and acidic residues" evidence="1">
    <location>
        <begin position="81"/>
        <end position="120"/>
    </location>
</feature>
<name>A0A369K191_HYPMA</name>
<feature type="region of interest" description="Disordered" evidence="1">
    <location>
        <begin position="72"/>
        <end position="120"/>
    </location>
</feature>
<evidence type="ECO:0000313" key="3">
    <source>
        <dbReference type="EMBL" id="RDB28379.1"/>
    </source>
</evidence>
<organism evidence="3 4">
    <name type="scientific">Hypsizygus marmoreus</name>
    <name type="common">White beech mushroom</name>
    <name type="synonym">Agaricus marmoreus</name>
    <dbReference type="NCBI Taxonomy" id="39966"/>
    <lineage>
        <taxon>Eukaryota</taxon>
        <taxon>Fungi</taxon>
        <taxon>Dikarya</taxon>
        <taxon>Basidiomycota</taxon>
        <taxon>Agaricomycotina</taxon>
        <taxon>Agaricomycetes</taxon>
        <taxon>Agaricomycetidae</taxon>
        <taxon>Agaricales</taxon>
        <taxon>Tricholomatineae</taxon>
        <taxon>Lyophyllaceae</taxon>
        <taxon>Hypsizygus</taxon>
    </lineage>
</organism>
<accession>A0A369K191</accession>
<feature type="signal peptide" evidence="2">
    <location>
        <begin position="1"/>
        <end position="20"/>
    </location>
</feature>
<protein>
    <submittedName>
        <fullName evidence="3">Uncharacterized protein</fullName>
    </submittedName>
</protein>
<dbReference type="InParanoid" id="A0A369K191"/>
<reference evidence="3" key="1">
    <citation type="submission" date="2018-04" db="EMBL/GenBank/DDBJ databases">
        <title>Whole genome sequencing of Hypsizygus marmoreus.</title>
        <authorList>
            <person name="Choi I.-G."/>
            <person name="Min B."/>
            <person name="Kim J.-G."/>
            <person name="Kim S."/>
            <person name="Oh Y.-L."/>
            <person name="Kong W.-S."/>
            <person name="Park H."/>
            <person name="Jeong J."/>
            <person name="Song E.-S."/>
        </authorList>
    </citation>
    <scope>NUCLEOTIDE SEQUENCE [LARGE SCALE GENOMIC DNA]</scope>
    <source>
        <strain evidence="3">51987-8</strain>
    </source>
</reference>
<dbReference type="Proteomes" id="UP000076154">
    <property type="component" value="Unassembled WGS sequence"/>
</dbReference>
<evidence type="ECO:0000256" key="2">
    <source>
        <dbReference type="SAM" id="SignalP"/>
    </source>
</evidence>
<dbReference type="EMBL" id="LUEZ02000010">
    <property type="protein sequence ID" value="RDB28379.1"/>
    <property type="molecule type" value="Genomic_DNA"/>
</dbReference>
<sequence length="120" mass="13199">MLFSRSVAIISLLFIAAVSGVPVRHFIIIVSYATKLSGMSCSFRQVAEWGSKDWRSVGPEVEARGSGLAIEVDSRGAPGSHDWKRGPPARDWKRGPPNRDWKRGAPGSHDWKRVVDAEDA</sequence>
<gene>
    <name evidence="3" type="ORF">Hypma_015179</name>
</gene>
<evidence type="ECO:0000313" key="4">
    <source>
        <dbReference type="Proteomes" id="UP000076154"/>
    </source>
</evidence>
<proteinExistence type="predicted"/>
<comment type="caution">
    <text evidence="3">The sequence shown here is derived from an EMBL/GenBank/DDBJ whole genome shotgun (WGS) entry which is preliminary data.</text>
</comment>
<dbReference type="AlphaFoldDB" id="A0A369K191"/>